<protein>
    <submittedName>
        <fullName evidence="2">Uncharacterized protein</fullName>
    </submittedName>
</protein>
<dbReference type="EMBL" id="CAJDYZ010010152">
    <property type="protein sequence ID" value="CAD1477666.1"/>
    <property type="molecule type" value="Genomic_DNA"/>
</dbReference>
<proteinExistence type="predicted"/>
<evidence type="ECO:0000313" key="3">
    <source>
        <dbReference type="Proteomes" id="UP000752696"/>
    </source>
</evidence>
<comment type="caution">
    <text evidence="2">The sequence shown here is derived from an EMBL/GenBank/DDBJ whole genome shotgun (WGS) entry which is preliminary data.</text>
</comment>
<feature type="compositionally biased region" description="Polar residues" evidence="1">
    <location>
        <begin position="188"/>
        <end position="204"/>
    </location>
</feature>
<reference evidence="2" key="1">
    <citation type="submission" date="2020-07" db="EMBL/GenBank/DDBJ databases">
        <authorList>
            <person name="Nazaruddin N."/>
        </authorList>
    </citation>
    <scope>NUCLEOTIDE SEQUENCE</scope>
</reference>
<evidence type="ECO:0000256" key="1">
    <source>
        <dbReference type="SAM" id="MobiDB-lite"/>
    </source>
</evidence>
<sequence>ILLIALVSTTIVAQEKNAQRSARAPQAQIKYHDPNGLKVDWKFFGALNQYRSHVENSGPGEQPEPAHSQQQQSQQQLQSQLVQVEADQSEPNTSYLQHQTQAEPQQIIPNRIQYKAVVIEAPQPVEEQPEPNQPQYKVYPQAEAQAPAEAQPVEATQYSRYSNAPARVKQVILEEFKPPSIHPDPSSYYPSSNVQVPQYGQQPAANAVQYEQPEQQKSRRDYADRGSQGKIVYKNDYEQQEEQVAPHSVVERIEVPIERLPSPIPQKLVIDKSMPMEIQQLLQYQARLPYEVIANSIFSKPKSLFIPRPLPAETKGPYHYRSKVYYVNNDEYETDIGATKPVEENQRH</sequence>
<name>A0A6V7HCA6_9HYME</name>
<feature type="region of interest" description="Disordered" evidence="1">
    <location>
        <begin position="53"/>
        <end position="107"/>
    </location>
</feature>
<gene>
    <name evidence="2" type="ORF">MHI_LOCUS740141</name>
</gene>
<organism evidence="2 3">
    <name type="scientific">Heterotrigona itama</name>
    <dbReference type="NCBI Taxonomy" id="395501"/>
    <lineage>
        <taxon>Eukaryota</taxon>
        <taxon>Metazoa</taxon>
        <taxon>Ecdysozoa</taxon>
        <taxon>Arthropoda</taxon>
        <taxon>Hexapoda</taxon>
        <taxon>Insecta</taxon>
        <taxon>Pterygota</taxon>
        <taxon>Neoptera</taxon>
        <taxon>Endopterygota</taxon>
        <taxon>Hymenoptera</taxon>
        <taxon>Apocrita</taxon>
        <taxon>Aculeata</taxon>
        <taxon>Apoidea</taxon>
        <taxon>Anthophila</taxon>
        <taxon>Apidae</taxon>
        <taxon>Heterotrigona</taxon>
    </lineage>
</organism>
<accession>A0A6V7HCA6</accession>
<dbReference type="Proteomes" id="UP000752696">
    <property type="component" value="Unassembled WGS sequence"/>
</dbReference>
<feature type="non-terminal residue" evidence="2">
    <location>
        <position position="348"/>
    </location>
</feature>
<keyword evidence="3" id="KW-1185">Reference proteome</keyword>
<evidence type="ECO:0000313" key="2">
    <source>
        <dbReference type="EMBL" id="CAD1477666.1"/>
    </source>
</evidence>
<feature type="region of interest" description="Disordered" evidence="1">
    <location>
        <begin position="177"/>
        <end position="227"/>
    </location>
</feature>
<dbReference type="OrthoDB" id="7682600at2759"/>
<feature type="compositionally biased region" description="Polar residues" evidence="1">
    <location>
        <begin position="89"/>
        <end position="107"/>
    </location>
</feature>
<dbReference type="AlphaFoldDB" id="A0A6V7HCA6"/>
<feature type="compositionally biased region" description="Basic and acidic residues" evidence="1">
    <location>
        <begin position="214"/>
        <end position="224"/>
    </location>
</feature>
<feature type="compositionally biased region" description="Low complexity" evidence="1">
    <location>
        <begin position="68"/>
        <end position="84"/>
    </location>
</feature>